<evidence type="ECO:0000256" key="12">
    <source>
        <dbReference type="ARBA" id="ARBA00047527"/>
    </source>
</evidence>
<dbReference type="FunFam" id="3.65.10.10:FF:000001">
    <property type="entry name" value="UDP-N-acetylglucosamine 1-carboxyvinyltransferase"/>
    <property type="match status" value="1"/>
</dbReference>
<gene>
    <name evidence="13" type="primary">murA</name>
    <name evidence="15" type="ORF">AUC68_02880</name>
</gene>
<comment type="catalytic activity">
    <reaction evidence="12 13">
        <text>phosphoenolpyruvate + UDP-N-acetyl-alpha-D-glucosamine = UDP-N-acetyl-3-O-(1-carboxyvinyl)-alpha-D-glucosamine + phosphate</text>
        <dbReference type="Rhea" id="RHEA:18681"/>
        <dbReference type="ChEBI" id="CHEBI:43474"/>
        <dbReference type="ChEBI" id="CHEBI:57705"/>
        <dbReference type="ChEBI" id="CHEBI:58702"/>
        <dbReference type="ChEBI" id="CHEBI:68483"/>
        <dbReference type="EC" id="2.5.1.7"/>
    </reaction>
</comment>
<reference evidence="15 16" key="1">
    <citation type="journal article" date="2016" name="Environ. Microbiol.">
        <title>New Methyloceanibacter diversity from North Sea sediments includes methanotroph containing solely the soluble methane monooxygenase.</title>
        <authorList>
            <person name="Vekeman B."/>
            <person name="Kerckhof F.M."/>
            <person name="Cremers G."/>
            <person name="de Vos P."/>
            <person name="Vandamme P."/>
            <person name="Boon N."/>
            <person name="Op den Camp H.J."/>
            <person name="Heylen K."/>
        </authorList>
    </citation>
    <scope>NUCLEOTIDE SEQUENCE [LARGE SCALE GENOMIC DNA]</scope>
    <source>
        <strain evidence="15 16">R-67174</strain>
    </source>
</reference>
<dbReference type="GO" id="GO:0008360">
    <property type="term" value="P:regulation of cell shape"/>
    <property type="evidence" value="ECO:0007669"/>
    <property type="project" value="UniProtKB-KW"/>
</dbReference>
<proteinExistence type="inferred from homology"/>
<organism evidence="15 16">
    <name type="scientific">Methyloceanibacter methanicus</name>
    <dbReference type="NCBI Taxonomy" id="1774968"/>
    <lineage>
        <taxon>Bacteria</taxon>
        <taxon>Pseudomonadati</taxon>
        <taxon>Pseudomonadota</taxon>
        <taxon>Alphaproteobacteria</taxon>
        <taxon>Hyphomicrobiales</taxon>
        <taxon>Hyphomicrobiaceae</taxon>
        <taxon>Methyloceanibacter</taxon>
    </lineage>
</organism>
<feature type="binding site" evidence="13">
    <location>
        <position position="316"/>
    </location>
    <ligand>
        <name>UDP-N-acetyl-alpha-D-glucosamine</name>
        <dbReference type="ChEBI" id="CHEBI:57705"/>
    </ligand>
</feature>
<evidence type="ECO:0000256" key="3">
    <source>
        <dbReference type="ARBA" id="ARBA00022490"/>
    </source>
</evidence>
<comment type="caution">
    <text evidence="15">The sequence shown here is derived from an EMBL/GenBank/DDBJ whole genome shotgun (WGS) entry which is preliminary data.</text>
</comment>
<evidence type="ECO:0000256" key="13">
    <source>
        <dbReference type="HAMAP-Rule" id="MF_00111"/>
    </source>
</evidence>
<dbReference type="GO" id="GO:0019277">
    <property type="term" value="P:UDP-N-acetylgalactosamine biosynthetic process"/>
    <property type="evidence" value="ECO:0007669"/>
    <property type="project" value="InterPro"/>
</dbReference>
<dbReference type="PANTHER" id="PTHR43783:SF1">
    <property type="entry name" value="UDP-N-ACETYLGLUCOSAMINE 1-CARBOXYVINYLTRANSFERASE"/>
    <property type="match status" value="1"/>
</dbReference>
<feature type="binding site" evidence="13">
    <location>
        <position position="338"/>
    </location>
    <ligand>
        <name>UDP-N-acetyl-alpha-D-glucosamine</name>
        <dbReference type="ChEBI" id="CHEBI:57705"/>
    </ligand>
</feature>
<dbReference type="AlphaFoldDB" id="A0A1E3W2U3"/>
<feature type="binding site" evidence="13">
    <location>
        <position position="102"/>
    </location>
    <ligand>
        <name>UDP-N-acetyl-alpha-D-glucosamine</name>
        <dbReference type="ChEBI" id="CHEBI:57705"/>
    </ligand>
</feature>
<keyword evidence="10 13" id="KW-0670">Pyruvate</keyword>
<comment type="pathway">
    <text evidence="2 13">Cell wall biogenesis; peptidoglycan biosynthesis.</text>
</comment>
<name>A0A1E3W2U3_9HYPH</name>
<evidence type="ECO:0000256" key="7">
    <source>
        <dbReference type="ARBA" id="ARBA00022984"/>
    </source>
</evidence>
<dbReference type="Proteomes" id="UP000094501">
    <property type="component" value="Unassembled WGS sequence"/>
</dbReference>
<comment type="subcellular location">
    <subcellularLocation>
        <location evidence="1 13">Cytoplasm</location>
    </subcellularLocation>
</comment>
<keyword evidence="16" id="KW-1185">Reference proteome</keyword>
<evidence type="ECO:0000256" key="2">
    <source>
        <dbReference type="ARBA" id="ARBA00004752"/>
    </source>
</evidence>
<dbReference type="RefSeq" id="WP_069436898.1">
    <property type="nucleotide sequence ID" value="NZ_LPWG01000010.1"/>
</dbReference>
<dbReference type="NCBIfam" id="TIGR01072">
    <property type="entry name" value="murA"/>
    <property type="match status" value="1"/>
</dbReference>
<evidence type="ECO:0000256" key="9">
    <source>
        <dbReference type="ARBA" id="ARBA00023316"/>
    </source>
</evidence>
<evidence type="ECO:0000313" key="16">
    <source>
        <dbReference type="Proteomes" id="UP000094501"/>
    </source>
</evidence>
<dbReference type="InterPro" id="IPR050068">
    <property type="entry name" value="MurA_subfamily"/>
</dbReference>
<dbReference type="InterPro" id="IPR013792">
    <property type="entry name" value="RNA3'P_cycl/enolpyr_Trfase_a/b"/>
</dbReference>
<feature type="modified residue" description="2-(S-cysteinyl)pyruvic acid O-phosphothioketal" evidence="13">
    <location>
        <position position="126"/>
    </location>
</feature>
<sequence>MDRIRIVGGERLEGTIPISGAKNAALPLMIASLLTNETLTLHGMPRLADVALLSRILGNHGVDVTIAGKRAGQNFNDGQTYKLTAAEIVDTTAPYEMVARMRASFWVLAPILARCGEAKVSLPGGCAIGTRPVDLHLVALEALGADIELDAGYVIAKAPKGLKGNRIELEKVSVGATHNALMAAVLAEGDTEIVNAAREPEVGDLATCLVEMGAKVEGIGTSTLRIQGVTSLHGAEHQVLPDRIETGTYAMAAAITGGDVFLEGARPELLQEALVALRATGVDVFEEPGGIRVSRNGHGLEPVSVETQPFPGFPTDLQAQLMALMCTAKGVSEVRETIFENRFMHVQELARLGARIDLRGDTALVHGVNGLRGAPVMATDLRASVSLIIAGLAAQGETTIGRVYHLDRGFDRLEEKLRKCGAQIDRIAG</sequence>
<dbReference type="HAMAP" id="MF_00111">
    <property type="entry name" value="MurA"/>
    <property type="match status" value="1"/>
</dbReference>
<evidence type="ECO:0000256" key="1">
    <source>
        <dbReference type="ARBA" id="ARBA00004496"/>
    </source>
</evidence>
<dbReference type="OrthoDB" id="9803760at2"/>
<dbReference type="InterPro" id="IPR005750">
    <property type="entry name" value="UDP_GlcNAc_COvinyl_MurA"/>
</dbReference>
<feature type="binding site" evidence="13">
    <location>
        <begin position="131"/>
        <end position="135"/>
    </location>
    <ligand>
        <name>UDP-N-acetyl-alpha-D-glucosamine</name>
        <dbReference type="ChEBI" id="CHEBI:57705"/>
    </ligand>
</feature>
<evidence type="ECO:0000256" key="11">
    <source>
        <dbReference type="ARBA" id="ARBA00038367"/>
    </source>
</evidence>
<accession>A0A1E3W2U3</accession>
<feature type="active site" description="Proton donor" evidence="13">
    <location>
        <position position="126"/>
    </location>
</feature>
<evidence type="ECO:0000256" key="5">
    <source>
        <dbReference type="ARBA" id="ARBA00022679"/>
    </source>
</evidence>
<evidence type="ECO:0000259" key="14">
    <source>
        <dbReference type="Pfam" id="PF00275"/>
    </source>
</evidence>
<dbReference type="GO" id="GO:0071555">
    <property type="term" value="P:cell wall organization"/>
    <property type="evidence" value="ECO:0007669"/>
    <property type="project" value="UniProtKB-KW"/>
</dbReference>
<comment type="function">
    <text evidence="13">Cell wall formation. Adds enolpyruvyl to UDP-N-acetylglucosamine.</text>
</comment>
<dbReference type="NCBIfam" id="NF006873">
    <property type="entry name" value="PRK09369.1"/>
    <property type="match status" value="1"/>
</dbReference>
<dbReference type="UniPathway" id="UPA00219"/>
<evidence type="ECO:0000256" key="4">
    <source>
        <dbReference type="ARBA" id="ARBA00022618"/>
    </source>
</evidence>
<keyword evidence="8 13" id="KW-0131">Cell cycle</keyword>
<protein>
    <recommendedName>
        <fullName evidence="13">UDP-N-acetylglucosamine 1-carboxyvinyltransferase</fullName>
        <ecNumber evidence="13">2.5.1.7</ecNumber>
    </recommendedName>
    <alternativeName>
        <fullName evidence="13">Enoylpyruvate transferase</fullName>
    </alternativeName>
    <alternativeName>
        <fullName evidence="13">UDP-N-acetylglucosamine enolpyruvyl transferase</fullName>
        <shortName evidence="13">EPT</shortName>
    </alternativeName>
</protein>
<evidence type="ECO:0000256" key="6">
    <source>
        <dbReference type="ARBA" id="ARBA00022960"/>
    </source>
</evidence>
<keyword evidence="4 13" id="KW-0132">Cell division</keyword>
<keyword evidence="6 13" id="KW-0133">Cell shape</keyword>
<dbReference type="SUPFAM" id="SSF55205">
    <property type="entry name" value="EPT/RTPC-like"/>
    <property type="match status" value="1"/>
</dbReference>
<dbReference type="InterPro" id="IPR036968">
    <property type="entry name" value="Enolpyruvate_Tfrase_sf"/>
</dbReference>
<dbReference type="GO" id="GO:0009252">
    <property type="term" value="P:peptidoglycan biosynthetic process"/>
    <property type="evidence" value="ECO:0007669"/>
    <property type="project" value="UniProtKB-UniRule"/>
</dbReference>
<feature type="domain" description="Enolpyruvate transferase" evidence="14">
    <location>
        <begin position="8"/>
        <end position="417"/>
    </location>
</feature>
<keyword evidence="5 13" id="KW-0808">Transferase</keyword>
<dbReference type="PANTHER" id="PTHR43783">
    <property type="entry name" value="UDP-N-ACETYLGLUCOSAMINE 1-CARBOXYVINYLTRANSFERASE"/>
    <property type="match status" value="1"/>
</dbReference>
<dbReference type="GO" id="GO:0051301">
    <property type="term" value="P:cell division"/>
    <property type="evidence" value="ECO:0007669"/>
    <property type="project" value="UniProtKB-KW"/>
</dbReference>
<evidence type="ECO:0000256" key="10">
    <source>
        <dbReference type="ARBA" id="ARBA00023317"/>
    </source>
</evidence>
<dbReference type="EC" id="2.5.1.7" evidence="13"/>
<dbReference type="InterPro" id="IPR001986">
    <property type="entry name" value="Enolpyruvate_Tfrase_dom"/>
</dbReference>
<dbReference type="STRING" id="1774968.AUC68_02880"/>
<dbReference type="Gene3D" id="3.65.10.10">
    <property type="entry name" value="Enolpyruvate transferase domain"/>
    <property type="match status" value="2"/>
</dbReference>
<feature type="binding site" evidence="13">
    <location>
        <begin position="171"/>
        <end position="174"/>
    </location>
    <ligand>
        <name>UDP-N-acetyl-alpha-D-glucosamine</name>
        <dbReference type="ChEBI" id="CHEBI:57705"/>
    </ligand>
</feature>
<evidence type="ECO:0000256" key="8">
    <source>
        <dbReference type="ARBA" id="ARBA00023306"/>
    </source>
</evidence>
<keyword evidence="7 13" id="KW-0573">Peptidoglycan synthesis</keyword>
<dbReference type="EMBL" id="LPWG01000010">
    <property type="protein sequence ID" value="ODS00084.1"/>
    <property type="molecule type" value="Genomic_DNA"/>
</dbReference>
<dbReference type="Pfam" id="PF00275">
    <property type="entry name" value="EPSP_synthase"/>
    <property type="match status" value="1"/>
</dbReference>
<keyword evidence="3 13" id="KW-0963">Cytoplasm</keyword>
<dbReference type="CDD" id="cd01555">
    <property type="entry name" value="UdpNAET"/>
    <property type="match status" value="1"/>
</dbReference>
<feature type="binding site" evidence="13">
    <location>
        <begin position="22"/>
        <end position="23"/>
    </location>
    <ligand>
        <name>phosphoenolpyruvate</name>
        <dbReference type="ChEBI" id="CHEBI:58702"/>
    </ligand>
</feature>
<dbReference type="GO" id="GO:0005737">
    <property type="term" value="C:cytoplasm"/>
    <property type="evidence" value="ECO:0007669"/>
    <property type="project" value="UniProtKB-SubCell"/>
</dbReference>
<comment type="similarity">
    <text evidence="11 13">Belongs to the EPSP synthase family. MurA subfamily.</text>
</comment>
<keyword evidence="9 13" id="KW-0961">Cell wall biogenesis/degradation</keyword>
<dbReference type="GO" id="GO:0008760">
    <property type="term" value="F:UDP-N-acetylglucosamine 1-carboxyvinyltransferase activity"/>
    <property type="evidence" value="ECO:0007669"/>
    <property type="project" value="UniProtKB-UniRule"/>
</dbReference>
<evidence type="ECO:0000313" key="15">
    <source>
        <dbReference type="EMBL" id="ODS00084.1"/>
    </source>
</evidence>